<dbReference type="EMBL" id="SRHU01000009">
    <property type="protein sequence ID" value="TFZ42635.1"/>
    <property type="molecule type" value="Genomic_DNA"/>
</dbReference>
<reference evidence="2 4" key="2">
    <citation type="journal article" date="2020" name="Int. J. Syst. Evol. Microbiol.">
        <title>Vagococcus xieshaowenii sp. nov., isolated from snow finch (Montifringilla taczanowskii) cloacal content.</title>
        <authorList>
            <person name="Ge Y."/>
            <person name="Yang J."/>
            <person name="Lai X.H."/>
            <person name="Zhang G."/>
            <person name="Jin D."/>
            <person name="Lu S."/>
            <person name="Wang B."/>
            <person name="Huang Y."/>
            <person name="Huang Y."/>
            <person name="Ren Z."/>
            <person name="Zhang X."/>
            <person name="Xu J."/>
        </authorList>
    </citation>
    <scope>NUCLEOTIDE SEQUENCE [LARGE SCALE GENOMIC DNA]</scope>
    <source>
        <strain evidence="2">Personal::cf-49</strain>
        <strain evidence="4">personal::cf-49</strain>
    </source>
</reference>
<dbReference type="AlphaFoldDB" id="A0AAJ5JLF4"/>
<feature type="signal peptide" evidence="1">
    <location>
        <begin position="1"/>
        <end position="21"/>
    </location>
</feature>
<evidence type="ECO:0000313" key="4">
    <source>
        <dbReference type="Proteomes" id="UP000296883"/>
    </source>
</evidence>
<name>A0AAJ5JLF4_9ENTE</name>
<protein>
    <recommendedName>
        <fullName evidence="6">MapZ extracellular domain-containing protein</fullName>
    </recommendedName>
</protein>
<dbReference type="Proteomes" id="UP000297725">
    <property type="component" value="Unassembled WGS sequence"/>
</dbReference>
<feature type="chain" id="PRO_5042512411" description="MapZ extracellular domain-containing protein" evidence="1">
    <location>
        <begin position="22"/>
        <end position="242"/>
    </location>
</feature>
<keyword evidence="1" id="KW-0732">Signal</keyword>
<sequence>MNKKSLLVLVLSAIFAFASIAVGLKYSKDQSEKLNANVAGEIAPEKKESNQKKDKTKVSADVLYLDSDSVYLSKKISDKQISEVKKAVKGSDEQTKLVETAKSKWAALKEVNNLFKETVLNGDEVTNATMKDEIKEEDIQRVINIIEETLPDDAFKTTLLAILNGDEVSTDSVSIEEESDDGYAKSLVEVLVTDDGVRDSSTFTYDDYANAVNEVQNLSDGEEKTYLYSQLDKVLNAYPWLQ</sequence>
<dbReference type="Proteomes" id="UP000296883">
    <property type="component" value="Chromosome"/>
</dbReference>
<gene>
    <name evidence="3" type="ORF">E4031_02765</name>
    <name evidence="2" type="ORF">E4Z98_09365</name>
</gene>
<organism evidence="3 5">
    <name type="scientific">Vagococcus xieshaowenii</name>
    <dbReference type="NCBI Taxonomy" id="2562451"/>
    <lineage>
        <taxon>Bacteria</taxon>
        <taxon>Bacillati</taxon>
        <taxon>Bacillota</taxon>
        <taxon>Bacilli</taxon>
        <taxon>Lactobacillales</taxon>
        <taxon>Enterococcaceae</taxon>
        <taxon>Vagococcus</taxon>
    </lineage>
</organism>
<dbReference type="EMBL" id="CP038865">
    <property type="protein sequence ID" value="QCA29519.1"/>
    <property type="molecule type" value="Genomic_DNA"/>
</dbReference>
<keyword evidence="4" id="KW-1185">Reference proteome</keyword>
<evidence type="ECO:0000313" key="2">
    <source>
        <dbReference type="EMBL" id="QCA29519.1"/>
    </source>
</evidence>
<evidence type="ECO:0000256" key="1">
    <source>
        <dbReference type="SAM" id="SignalP"/>
    </source>
</evidence>
<dbReference type="RefSeq" id="WP_135253811.1">
    <property type="nucleotide sequence ID" value="NZ_CP038865.1"/>
</dbReference>
<reference evidence="3 5" key="1">
    <citation type="submission" date="2019-03" db="EMBL/GenBank/DDBJ databases">
        <title>Vagococcus sp. was isolated fron gut of Carduelis flavirostris.</title>
        <authorList>
            <person name="Ge Y."/>
        </authorList>
    </citation>
    <scope>NUCLEOTIDE SEQUENCE [LARGE SCALE GENOMIC DNA]</scope>
    <source>
        <strain evidence="3 5">CF-210</strain>
    </source>
</reference>
<evidence type="ECO:0000313" key="3">
    <source>
        <dbReference type="EMBL" id="TFZ42635.1"/>
    </source>
</evidence>
<accession>A0AAJ5JLF4</accession>
<evidence type="ECO:0000313" key="5">
    <source>
        <dbReference type="Proteomes" id="UP000297725"/>
    </source>
</evidence>
<proteinExistence type="predicted"/>
<evidence type="ECO:0008006" key="6">
    <source>
        <dbReference type="Google" id="ProtNLM"/>
    </source>
</evidence>